<sequence length="950" mass="105662">MLTTQHEITVEWYFKPLSQAVVPFGHDDSSLYTDAVAFAPTVGDLWQSTDELALNSTHMNLASNDPVQTVYGSGIQKLQIQKTVYDPFSRFTVASRSAKQSKNQVSGATYHNVDLTDASSIEKLIDNLKPTVIMHVASPSPVTGTANDYDRVAIQGTKDLLRIAKQSKDVQVLIYTSSSLLCSGSKHVNLTEESPLADSDPRAPAYARTKAQAEKLILSANNPLPLDDSKDKAFSCEGYLCTGALRFPIIYGTHDPICIPGALNALEKRRTNVVLGDANNLWSFCSVQNAASSHVLLARALLDTRQRKSSNLTSADGEAFHIHDGEARKFWGFARMIWQFAGYTSNDERIYHLPTWFALALSSVLEFVFWIFTCGRKRPYQLGKQQVEYALFEHTYCIEKARKVLGYEPIQDFEEGLRKAVAWSLEHDGWRERLRGKLSGTQTMATVEIYLLFAIIGVSFTLLTRAFCRGSSSNSREPPEIKPTIPYIGHALGLFWYRSAYYTKICQTWKAQIISIPMFGGKVHIVGSPELISSLQRQGKTASFWYLEALFTAELGGLSRNGMKKLVANLEPASEKPSLLIEGLKATQQAISPLGGVDDMIRVAAENIQARLDNLASETGDIKLTTDLWAWVQHEITVATTESVYGPENPYRDSKVETGFWDFANDNVTLLLTKFLPNFIASKAIRGRAIVVEAMRRYFTKGAQKNGSSLVKARYASLSPEMSHDDLARFECVNGIAIMTNTVPAAFWTVFHIFSDPELLGEVREQVREITTTTRSLETGNLERKINLRRLKDAPMLFSAQQEALRFRATGTQPRMVMEDMIVGDDEYLLRKDSMVIIANRALHYDKKTWGETADVFRAHRFCGKVPGHAFRGFGGGINLCPGRGFAMAEVAALVAMLAMRFDLVPVGGNWVEPGQDLNNMSLQVAPPGRKVMVSIVPREGSGGQKWSFE</sequence>
<accession>A0A4Z1KF41</accession>
<gene>
    <name evidence="9" type="ORF">BELL_0022g00340</name>
</gene>
<evidence type="ECO:0000256" key="3">
    <source>
        <dbReference type="ARBA" id="ARBA00022723"/>
    </source>
</evidence>
<dbReference type="InterPro" id="IPR002403">
    <property type="entry name" value="Cyt_P450_E_grp-IV"/>
</dbReference>
<dbReference type="GO" id="GO:0016616">
    <property type="term" value="F:oxidoreductase activity, acting on the CH-OH group of donors, NAD or NADP as acceptor"/>
    <property type="evidence" value="ECO:0007669"/>
    <property type="project" value="InterPro"/>
</dbReference>
<keyword evidence="10" id="KW-1185">Reference proteome</keyword>
<evidence type="ECO:0000256" key="5">
    <source>
        <dbReference type="ARBA" id="ARBA00023026"/>
    </source>
</evidence>
<dbReference type="GO" id="GO:0005506">
    <property type="term" value="F:iron ion binding"/>
    <property type="evidence" value="ECO:0007669"/>
    <property type="project" value="InterPro"/>
</dbReference>
<dbReference type="InterPro" id="IPR036291">
    <property type="entry name" value="NAD(P)-bd_dom_sf"/>
</dbReference>
<comment type="caution">
    <text evidence="9">The sequence shown here is derived from an EMBL/GenBank/DDBJ whole genome shotgun (WGS) entry which is preliminary data.</text>
</comment>
<feature type="transmembrane region" description="Helical" evidence="7">
    <location>
        <begin position="447"/>
        <end position="467"/>
    </location>
</feature>
<dbReference type="InterPro" id="IPR053007">
    <property type="entry name" value="CYP450_monoxygenase_sec-met"/>
</dbReference>
<dbReference type="GO" id="GO:0004497">
    <property type="term" value="F:monooxygenase activity"/>
    <property type="evidence" value="ECO:0007669"/>
    <property type="project" value="InterPro"/>
</dbReference>
<dbReference type="Pfam" id="PF00067">
    <property type="entry name" value="p450"/>
    <property type="match status" value="1"/>
</dbReference>
<keyword evidence="4 6" id="KW-0408">Iron</keyword>
<dbReference type="CDD" id="cd11040">
    <property type="entry name" value="CYP7_CYP8-like"/>
    <property type="match status" value="1"/>
</dbReference>
<reference evidence="9 10" key="1">
    <citation type="submission" date="2017-12" db="EMBL/GenBank/DDBJ databases">
        <title>Comparative genomics of Botrytis spp.</title>
        <authorList>
            <person name="Valero-Jimenez C.A."/>
            <person name="Tapia P."/>
            <person name="Veloso J."/>
            <person name="Silva-Moreno E."/>
            <person name="Staats M."/>
            <person name="Valdes J.H."/>
            <person name="Van Kan J.A.L."/>
        </authorList>
    </citation>
    <scope>NUCLEOTIDE SEQUENCE [LARGE SCALE GENOMIC DNA]</scope>
    <source>
        <strain evidence="9 10">Be9601</strain>
    </source>
</reference>
<keyword evidence="5" id="KW-0843">Virulence</keyword>
<keyword evidence="6" id="KW-0349">Heme</keyword>
<comment type="similarity">
    <text evidence="2">Belongs to the cytochrome P450 family.</text>
</comment>
<dbReference type="InterPro" id="IPR036396">
    <property type="entry name" value="Cyt_P450_sf"/>
</dbReference>
<keyword evidence="7" id="KW-0472">Membrane</keyword>
<dbReference type="Gene3D" id="3.40.50.720">
    <property type="entry name" value="NAD(P)-binding Rossmann-like Domain"/>
    <property type="match status" value="1"/>
</dbReference>
<dbReference type="Pfam" id="PF01073">
    <property type="entry name" value="3Beta_HSD"/>
    <property type="match status" value="1"/>
</dbReference>
<keyword evidence="7" id="KW-1133">Transmembrane helix</keyword>
<dbReference type="InterPro" id="IPR001128">
    <property type="entry name" value="Cyt_P450"/>
</dbReference>
<dbReference type="InterPro" id="IPR002225">
    <property type="entry name" value="3Beta_OHSteriod_DH/Estase"/>
</dbReference>
<dbReference type="PANTHER" id="PTHR47582:SF1">
    <property type="entry name" value="P450, PUTATIVE (EUROFUNG)-RELATED"/>
    <property type="match status" value="1"/>
</dbReference>
<dbReference type="SUPFAM" id="SSF51735">
    <property type="entry name" value="NAD(P)-binding Rossmann-fold domains"/>
    <property type="match status" value="1"/>
</dbReference>
<evidence type="ECO:0000256" key="4">
    <source>
        <dbReference type="ARBA" id="ARBA00023004"/>
    </source>
</evidence>
<evidence type="ECO:0000313" key="9">
    <source>
        <dbReference type="EMBL" id="TGO79823.1"/>
    </source>
</evidence>
<comment type="cofactor">
    <cofactor evidence="1 6">
        <name>heme</name>
        <dbReference type="ChEBI" id="CHEBI:30413"/>
    </cofactor>
</comment>
<evidence type="ECO:0000313" key="10">
    <source>
        <dbReference type="Proteomes" id="UP000297229"/>
    </source>
</evidence>
<dbReference type="Proteomes" id="UP000297229">
    <property type="component" value="Unassembled WGS sequence"/>
</dbReference>
<feature type="binding site" description="axial binding residue" evidence="6">
    <location>
        <position position="881"/>
    </location>
    <ligand>
        <name>heme</name>
        <dbReference type="ChEBI" id="CHEBI:30413"/>
    </ligand>
    <ligandPart>
        <name>Fe</name>
        <dbReference type="ChEBI" id="CHEBI:18248"/>
    </ligandPart>
</feature>
<dbReference type="EMBL" id="PQXM01000022">
    <property type="protein sequence ID" value="TGO79823.1"/>
    <property type="molecule type" value="Genomic_DNA"/>
</dbReference>
<dbReference type="Gene3D" id="1.10.630.10">
    <property type="entry name" value="Cytochrome P450"/>
    <property type="match status" value="1"/>
</dbReference>
<keyword evidence="7" id="KW-0812">Transmembrane</keyword>
<evidence type="ECO:0000259" key="8">
    <source>
        <dbReference type="Pfam" id="PF01073"/>
    </source>
</evidence>
<dbReference type="GO" id="GO:0016705">
    <property type="term" value="F:oxidoreductase activity, acting on paired donors, with incorporation or reduction of molecular oxygen"/>
    <property type="evidence" value="ECO:0007669"/>
    <property type="project" value="InterPro"/>
</dbReference>
<proteinExistence type="inferred from homology"/>
<dbReference type="GO" id="GO:0020037">
    <property type="term" value="F:heme binding"/>
    <property type="evidence" value="ECO:0007669"/>
    <property type="project" value="InterPro"/>
</dbReference>
<dbReference type="PANTHER" id="PTHR47582">
    <property type="entry name" value="P450, PUTATIVE (EUROFUNG)-RELATED"/>
    <property type="match status" value="1"/>
</dbReference>
<feature type="transmembrane region" description="Helical" evidence="7">
    <location>
        <begin position="353"/>
        <end position="372"/>
    </location>
</feature>
<dbReference type="GO" id="GO:0006694">
    <property type="term" value="P:steroid biosynthetic process"/>
    <property type="evidence" value="ECO:0007669"/>
    <property type="project" value="InterPro"/>
</dbReference>
<dbReference type="STRING" id="278938.A0A4Z1KF41"/>
<evidence type="ECO:0000256" key="7">
    <source>
        <dbReference type="SAM" id="Phobius"/>
    </source>
</evidence>
<protein>
    <recommendedName>
        <fullName evidence="8">3-beta hydroxysteroid dehydrogenase/isomerase domain-containing protein</fullName>
    </recommendedName>
</protein>
<dbReference type="AlphaFoldDB" id="A0A4Z1KF41"/>
<name>A0A4Z1KF41_9HELO</name>
<organism evidence="9 10">
    <name type="scientific">Botrytis elliptica</name>
    <dbReference type="NCBI Taxonomy" id="278938"/>
    <lineage>
        <taxon>Eukaryota</taxon>
        <taxon>Fungi</taxon>
        <taxon>Dikarya</taxon>
        <taxon>Ascomycota</taxon>
        <taxon>Pezizomycotina</taxon>
        <taxon>Leotiomycetes</taxon>
        <taxon>Helotiales</taxon>
        <taxon>Sclerotiniaceae</taxon>
        <taxon>Botrytis</taxon>
    </lineage>
</organism>
<dbReference type="PRINTS" id="PR00465">
    <property type="entry name" value="EP450IV"/>
</dbReference>
<evidence type="ECO:0000256" key="6">
    <source>
        <dbReference type="PIRSR" id="PIRSR602403-1"/>
    </source>
</evidence>
<evidence type="ECO:0000256" key="1">
    <source>
        <dbReference type="ARBA" id="ARBA00001971"/>
    </source>
</evidence>
<keyword evidence="3 6" id="KW-0479">Metal-binding</keyword>
<evidence type="ECO:0000256" key="2">
    <source>
        <dbReference type="ARBA" id="ARBA00010617"/>
    </source>
</evidence>
<dbReference type="SUPFAM" id="SSF48264">
    <property type="entry name" value="Cytochrome P450"/>
    <property type="match status" value="1"/>
</dbReference>
<feature type="domain" description="3-beta hydroxysteroid dehydrogenase/isomerase" evidence="8">
    <location>
        <begin position="96"/>
        <end position="347"/>
    </location>
</feature>